<dbReference type="AlphaFoldDB" id="A0A161XCI2"/>
<keyword evidence="2" id="KW-1185">Reference proteome</keyword>
<dbReference type="STRING" id="455432.AWN90_41115"/>
<dbReference type="Proteomes" id="UP000076512">
    <property type="component" value="Unassembled WGS sequence"/>
</dbReference>
<accession>A0A161XCI2</accession>
<reference evidence="1 2" key="1">
    <citation type="submission" date="2016-04" db="EMBL/GenBank/DDBJ databases">
        <authorList>
            <person name="Evans L.H."/>
            <person name="Alamgir A."/>
            <person name="Owens N."/>
            <person name="Weber N.D."/>
            <person name="Virtaneva K."/>
            <person name="Barbian K."/>
            <person name="Babar A."/>
            <person name="Rosenke K."/>
        </authorList>
    </citation>
    <scope>NUCLEOTIDE SEQUENCE [LARGE SCALE GENOMIC DNA]</scope>
    <source>
        <strain evidence="1 2">IFM 0406</strain>
    </source>
</reference>
<evidence type="ECO:0000313" key="2">
    <source>
        <dbReference type="Proteomes" id="UP000076512"/>
    </source>
</evidence>
<evidence type="ECO:0000313" key="1">
    <source>
        <dbReference type="EMBL" id="KZM70928.1"/>
    </source>
</evidence>
<proteinExistence type="predicted"/>
<sequence length="115" mass="12788">MTARWEELVELTVRCYPDAPLATVERYAKTGAKFEEVRAQTYRRGTKPSAAYYKLASILAALSEQVGIPRPGVDEWRGDDADWGVLRGVTHASGFLPVDRAAILVDRDWHVAIDG</sequence>
<protein>
    <submittedName>
        <fullName evidence="1">Uncharacterized protein</fullName>
    </submittedName>
</protein>
<organism evidence="1 2">
    <name type="scientific">Nocardia terpenica</name>
    <dbReference type="NCBI Taxonomy" id="455432"/>
    <lineage>
        <taxon>Bacteria</taxon>
        <taxon>Bacillati</taxon>
        <taxon>Actinomycetota</taxon>
        <taxon>Actinomycetes</taxon>
        <taxon>Mycobacteriales</taxon>
        <taxon>Nocardiaceae</taxon>
        <taxon>Nocardia</taxon>
    </lineage>
</organism>
<name>A0A161XCI2_9NOCA</name>
<dbReference type="EMBL" id="LWGR01000013">
    <property type="protein sequence ID" value="KZM70928.1"/>
    <property type="molecule type" value="Genomic_DNA"/>
</dbReference>
<gene>
    <name evidence="1" type="ORF">AWN90_41115</name>
</gene>
<comment type="caution">
    <text evidence="1">The sequence shown here is derived from an EMBL/GenBank/DDBJ whole genome shotgun (WGS) entry which is preliminary data.</text>
</comment>